<dbReference type="RefSeq" id="XP_014150362.1">
    <property type="nucleotide sequence ID" value="XM_014294887.1"/>
</dbReference>
<accession>A0A0L0FI78</accession>
<keyword evidence="2" id="KW-1185">Reference proteome</keyword>
<gene>
    <name evidence="1" type="ORF">SARC_11039</name>
</gene>
<evidence type="ECO:0000313" key="2">
    <source>
        <dbReference type="Proteomes" id="UP000054560"/>
    </source>
</evidence>
<dbReference type="EMBL" id="KQ243096">
    <property type="protein sequence ID" value="KNC76460.1"/>
    <property type="molecule type" value="Genomic_DNA"/>
</dbReference>
<protein>
    <submittedName>
        <fullName evidence="1">Uncharacterized protein</fullName>
    </submittedName>
</protein>
<proteinExistence type="predicted"/>
<name>A0A0L0FI78_9EUKA</name>
<dbReference type="Proteomes" id="UP000054560">
    <property type="component" value="Unassembled WGS sequence"/>
</dbReference>
<dbReference type="eggNOG" id="ENOG502SAI0">
    <property type="taxonomic scope" value="Eukaryota"/>
</dbReference>
<dbReference type="OrthoDB" id="189357at2759"/>
<dbReference type="AlphaFoldDB" id="A0A0L0FI78"/>
<reference evidence="1 2" key="1">
    <citation type="submission" date="2011-02" db="EMBL/GenBank/DDBJ databases">
        <title>The Genome Sequence of Sphaeroforma arctica JP610.</title>
        <authorList>
            <consortium name="The Broad Institute Genome Sequencing Platform"/>
            <person name="Russ C."/>
            <person name="Cuomo C."/>
            <person name="Young S.K."/>
            <person name="Zeng Q."/>
            <person name="Gargeya S."/>
            <person name="Alvarado L."/>
            <person name="Berlin A."/>
            <person name="Chapman S.B."/>
            <person name="Chen Z."/>
            <person name="Freedman E."/>
            <person name="Gellesch M."/>
            <person name="Goldberg J."/>
            <person name="Griggs A."/>
            <person name="Gujja S."/>
            <person name="Heilman E."/>
            <person name="Heiman D."/>
            <person name="Howarth C."/>
            <person name="Mehta T."/>
            <person name="Neiman D."/>
            <person name="Pearson M."/>
            <person name="Roberts A."/>
            <person name="Saif S."/>
            <person name="Shea T."/>
            <person name="Shenoy N."/>
            <person name="Sisk P."/>
            <person name="Stolte C."/>
            <person name="Sykes S."/>
            <person name="White J."/>
            <person name="Yandava C."/>
            <person name="Burger G."/>
            <person name="Gray M.W."/>
            <person name="Holland P.W.H."/>
            <person name="King N."/>
            <person name="Lang F.B.F."/>
            <person name="Roger A.J."/>
            <person name="Ruiz-Trillo I."/>
            <person name="Haas B."/>
            <person name="Nusbaum C."/>
            <person name="Birren B."/>
        </authorList>
    </citation>
    <scope>NUCLEOTIDE SEQUENCE [LARGE SCALE GENOMIC DNA]</scope>
    <source>
        <strain evidence="1 2">JP610</strain>
    </source>
</reference>
<organism evidence="1 2">
    <name type="scientific">Sphaeroforma arctica JP610</name>
    <dbReference type="NCBI Taxonomy" id="667725"/>
    <lineage>
        <taxon>Eukaryota</taxon>
        <taxon>Ichthyosporea</taxon>
        <taxon>Ichthyophonida</taxon>
        <taxon>Sphaeroforma</taxon>
    </lineage>
</organism>
<dbReference type="GeneID" id="25911543"/>
<sequence>MTADNFHPKNIAVAAVLVLGGIYTIDRIAHQPVDLTAATVEFNIAVDGPAEYEAHSSRCLDVDLTELPECGFLHGNESMHFCKDVEKRHDSLVVDGCDWRKFTRKGALQILSGKHLIMVGDSRVRYQYLSMAFWLENGYWPPDTYGEGDIKSPAKEGLWRDIGGWKQFFSDTNSYLNGEEECDCFREDKWPIENIIFENRYLHMEKYNVKVTYLMHYKRNNWPNTSDIWGHHGFGPLACDDIEQCALGKCDAPVDWHYTYEEAMNGFFQKLGATDVFLSFGWEPELITSLTQTDSWRDAVGKATDDGINVYLMNAHSNKGGLKEIWASMSDELYAETQKMNHDNPIRGQINLDYLKLTKNYADIEGWKPFWDKVHYDAWTLEDHTQYFLHNMEQVHKQRR</sequence>
<evidence type="ECO:0000313" key="1">
    <source>
        <dbReference type="EMBL" id="KNC76460.1"/>
    </source>
</evidence>